<protein>
    <submittedName>
        <fullName evidence="2">Uncharacterized protein</fullName>
    </submittedName>
</protein>
<evidence type="ECO:0000313" key="3">
    <source>
        <dbReference type="Proteomes" id="UP000273119"/>
    </source>
</evidence>
<accession>A0A496PHI3</accession>
<reference evidence="2 3" key="1">
    <citation type="submission" date="2018-07" db="EMBL/GenBank/DDBJ databases">
        <title>Arthrobacter sp. nov., isolated from raw cow's milk with high bacterial count.</title>
        <authorList>
            <person name="Hahne J."/>
            <person name="Isele D."/>
            <person name="Lipski A."/>
        </authorList>
    </citation>
    <scope>NUCLEOTIDE SEQUENCE [LARGE SCALE GENOMIC DNA]</scope>
    <source>
        <strain evidence="2 3">JZ R-183</strain>
    </source>
</reference>
<dbReference type="AlphaFoldDB" id="A0A496PHI3"/>
<sequence>MNAQIPLGHVVRQQLAQLWSDAMATSASVQEPQSQQQRLTEEIAALGRAHGVDQMAQPPGRVVPLEQLRYGLSVLRADLNAVHSLQNIEQDLEQSQTPEPRRTLLFAAWLLAGAGGVIALGILLLVLIR</sequence>
<name>A0A496PHI3_9MICC</name>
<keyword evidence="3" id="KW-1185">Reference proteome</keyword>
<evidence type="ECO:0000256" key="1">
    <source>
        <dbReference type="SAM" id="Phobius"/>
    </source>
</evidence>
<dbReference type="EMBL" id="QQXL01000006">
    <property type="protein sequence ID" value="RKW69929.1"/>
    <property type="molecule type" value="Genomic_DNA"/>
</dbReference>
<feature type="transmembrane region" description="Helical" evidence="1">
    <location>
        <begin position="104"/>
        <end position="128"/>
    </location>
</feature>
<proteinExistence type="predicted"/>
<keyword evidence="1" id="KW-1133">Transmembrane helix</keyword>
<evidence type="ECO:0000313" key="2">
    <source>
        <dbReference type="EMBL" id="RKW69929.1"/>
    </source>
</evidence>
<dbReference type="Proteomes" id="UP000273119">
    <property type="component" value="Unassembled WGS sequence"/>
</dbReference>
<comment type="caution">
    <text evidence="2">The sequence shown here is derived from an EMBL/GenBank/DDBJ whole genome shotgun (WGS) entry which is preliminary data.</text>
</comment>
<dbReference type="RefSeq" id="WP_121485600.1">
    <property type="nucleotide sequence ID" value="NZ_QQXL01000006.1"/>
</dbReference>
<keyword evidence="1" id="KW-0472">Membrane</keyword>
<gene>
    <name evidence="2" type="ORF">DWQ67_10720</name>
</gene>
<keyword evidence="1" id="KW-0812">Transmembrane</keyword>
<organism evidence="2 3">
    <name type="scientific">Galactobacter caseinivorans</name>
    <dbReference type="NCBI Taxonomy" id="2676123"/>
    <lineage>
        <taxon>Bacteria</taxon>
        <taxon>Bacillati</taxon>
        <taxon>Actinomycetota</taxon>
        <taxon>Actinomycetes</taxon>
        <taxon>Micrococcales</taxon>
        <taxon>Micrococcaceae</taxon>
        <taxon>Galactobacter</taxon>
    </lineage>
</organism>